<dbReference type="AlphaFoldDB" id="A0A1H2FQZ4"/>
<feature type="chain" id="PRO_5011702104" evidence="1">
    <location>
        <begin position="28"/>
        <end position="303"/>
    </location>
</feature>
<dbReference type="Pfam" id="PF13557">
    <property type="entry name" value="Phenol_MetA_deg"/>
    <property type="match status" value="1"/>
</dbReference>
<organism evidence="2 3">
    <name type="scientific">Desulfobacula phenolica</name>
    <dbReference type="NCBI Taxonomy" id="90732"/>
    <lineage>
        <taxon>Bacteria</taxon>
        <taxon>Pseudomonadati</taxon>
        <taxon>Thermodesulfobacteriota</taxon>
        <taxon>Desulfobacteria</taxon>
        <taxon>Desulfobacterales</taxon>
        <taxon>Desulfobacteraceae</taxon>
        <taxon>Desulfobacula</taxon>
    </lineage>
</organism>
<dbReference type="RefSeq" id="WP_014956256.1">
    <property type="nucleotide sequence ID" value="NZ_FNLL01000004.1"/>
</dbReference>
<evidence type="ECO:0000313" key="3">
    <source>
        <dbReference type="Proteomes" id="UP000199608"/>
    </source>
</evidence>
<sequence>MTKNWTVSLTITGMLLLMLTCAMPAWAGHYTPGTEGAMGASVPPPGFHYKQYNIYVDSDTLKDDDGDDINIGFDLNVFAQAHRLIYITKHKFLGADYGMSTIVPIVGTDFNLNVPGVHDSEVGLGDIFIEPLILAWHTDRWDAVLGLGVNLPTGEYDWTEPASAGQGYTSGMMTLGATYYIDQAKSWAVSALSRTLVYGEQDDTDITPGWEFIVDWGISKQFPISEGLLIRPALVGYTYWQMDEDSGTGSSDEKGTNYAIGAEVNLFWLPPHLFQINLRVLQDFGTENEAETTKVVFSVVKSF</sequence>
<feature type="signal peptide" evidence="1">
    <location>
        <begin position="1"/>
        <end position="27"/>
    </location>
</feature>
<evidence type="ECO:0000256" key="1">
    <source>
        <dbReference type="SAM" id="SignalP"/>
    </source>
</evidence>
<dbReference type="InterPro" id="IPR025737">
    <property type="entry name" value="FApF"/>
</dbReference>
<reference evidence="3" key="1">
    <citation type="submission" date="2016-10" db="EMBL/GenBank/DDBJ databases">
        <authorList>
            <person name="Varghese N."/>
            <person name="Submissions S."/>
        </authorList>
    </citation>
    <scope>NUCLEOTIDE SEQUENCE [LARGE SCALE GENOMIC DNA]</scope>
    <source>
        <strain evidence="3">DSM 3384</strain>
    </source>
</reference>
<name>A0A1H2FQZ4_9BACT</name>
<protein>
    <submittedName>
        <fullName evidence="2">Uncharacterized conserved protein</fullName>
    </submittedName>
</protein>
<accession>A0A1H2FQZ4</accession>
<dbReference type="EMBL" id="FNLL01000004">
    <property type="protein sequence ID" value="SDU09732.1"/>
    <property type="molecule type" value="Genomic_DNA"/>
</dbReference>
<gene>
    <name evidence="2" type="ORF">SAMN04487931_104291</name>
</gene>
<keyword evidence="1" id="KW-0732">Signal</keyword>
<dbReference type="Proteomes" id="UP000199608">
    <property type="component" value="Unassembled WGS sequence"/>
</dbReference>
<evidence type="ECO:0000313" key="2">
    <source>
        <dbReference type="EMBL" id="SDU09732.1"/>
    </source>
</evidence>
<keyword evidence="3" id="KW-1185">Reference proteome</keyword>
<proteinExistence type="predicted"/>